<dbReference type="RefSeq" id="WP_006239859.1">
    <property type="nucleotide sequence ID" value="NZ_JH636049.1"/>
</dbReference>
<dbReference type="OrthoDB" id="3638805at2"/>
<feature type="compositionally biased region" description="Low complexity" evidence="1">
    <location>
        <begin position="147"/>
        <end position="160"/>
    </location>
</feature>
<protein>
    <recommendedName>
        <fullName evidence="5">Clumping factor A</fullName>
    </recommendedName>
</protein>
<dbReference type="STRING" id="882086.SacxiDRAFT_3476"/>
<feature type="compositionally biased region" description="Gly residues" evidence="1">
    <location>
        <begin position="87"/>
        <end position="104"/>
    </location>
</feature>
<keyword evidence="2" id="KW-1133">Transmembrane helix</keyword>
<proteinExistence type="predicted"/>
<feature type="compositionally biased region" description="Polar residues" evidence="1">
    <location>
        <begin position="131"/>
        <end position="145"/>
    </location>
</feature>
<evidence type="ECO:0008006" key="5">
    <source>
        <dbReference type="Google" id="ProtNLM"/>
    </source>
</evidence>
<feature type="compositionally biased region" description="Basic and acidic residues" evidence="1">
    <location>
        <begin position="166"/>
        <end position="187"/>
    </location>
</feature>
<keyword evidence="2" id="KW-0812">Transmembrane</keyword>
<reference evidence="3 4" key="1">
    <citation type="submission" date="2012-01" db="EMBL/GenBank/DDBJ databases">
        <title>Improved High-Quality Draft sequence of Saccharomonospora xinjiangensis XJ-54.</title>
        <authorList>
            <consortium name="US DOE Joint Genome Institute"/>
            <person name="Lucas S."/>
            <person name="Han J."/>
            <person name="Lapidus A."/>
            <person name="Cheng J.-F."/>
            <person name="Goodwin L."/>
            <person name="Pitluck S."/>
            <person name="Peters L."/>
            <person name="Mikhailova N."/>
            <person name="Teshima H."/>
            <person name="Detter J.C."/>
            <person name="Han C."/>
            <person name="Tapia R."/>
            <person name="Land M."/>
            <person name="Hauser L."/>
            <person name="Kyrpides N."/>
            <person name="Ivanova N."/>
            <person name="Pagani I."/>
            <person name="Brambilla E.-M."/>
            <person name="Klenk H.-P."/>
            <person name="Woyke T."/>
        </authorList>
    </citation>
    <scope>NUCLEOTIDE SEQUENCE [LARGE SCALE GENOMIC DNA]</scope>
    <source>
        <strain evidence="3 4">XJ-54</strain>
    </source>
</reference>
<organism evidence="3 4">
    <name type="scientific">Saccharomonospora xinjiangensis XJ-54</name>
    <dbReference type="NCBI Taxonomy" id="882086"/>
    <lineage>
        <taxon>Bacteria</taxon>
        <taxon>Bacillati</taxon>
        <taxon>Actinomycetota</taxon>
        <taxon>Actinomycetes</taxon>
        <taxon>Pseudonocardiales</taxon>
        <taxon>Pseudonocardiaceae</taxon>
        <taxon>Saccharomonospora</taxon>
    </lineage>
</organism>
<dbReference type="EMBL" id="JH636049">
    <property type="protein sequence ID" value="EID55678.1"/>
    <property type="molecule type" value="Genomic_DNA"/>
</dbReference>
<evidence type="ECO:0000256" key="1">
    <source>
        <dbReference type="SAM" id="MobiDB-lite"/>
    </source>
</evidence>
<keyword evidence="2" id="KW-0472">Membrane</keyword>
<gene>
    <name evidence="3" type="ORF">SacxiDRAFT_3476</name>
</gene>
<evidence type="ECO:0000313" key="3">
    <source>
        <dbReference type="EMBL" id="EID55678.1"/>
    </source>
</evidence>
<dbReference type="AlphaFoldDB" id="I0V6C5"/>
<feature type="region of interest" description="Disordered" evidence="1">
    <location>
        <begin position="52"/>
        <end position="221"/>
    </location>
</feature>
<accession>I0V6C5</accession>
<dbReference type="HOGENOM" id="CLU_082043_0_0_11"/>
<evidence type="ECO:0000313" key="4">
    <source>
        <dbReference type="Proteomes" id="UP000004691"/>
    </source>
</evidence>
<keyword evidence="4" id="KW-1185">Reference proteome</keyword>
<dbReference type="eggNOG" id="ENOG502ZN24">
    <property type="taxonomic scope" value="Bacteria"/>
</dbReference>
<evidence type="ECO:0000256" key="2">
    <source>
        <dbReference type="SAM" id="Phobius"/>
    </source>
</evidence>
<feature type="transmembrane region" description="Helical" evidence="2">
    <location>
        <begin position="28"/>
        <end position="44"/>
    </location>
</feature>
<name>I0V6C5_9PSEU</name>
<sequence length="322" mass="32764">MLYIVLLLVLTALALVVAALVTASPVWAWVSIGVSGLAGVLLIADRVRRRSRNPARVPGSSATADGGAIDESAGDHNRSDTDVDGADSGGRDGASSGGDAGTGGPEDQPTTEDSAVESISEAKGDADASEMATSSGVTASETVVETSDGSDAAADAPSDSVTEAAPSRRGDEKGAADEEGGRPRDPLRATLVAAPGVESGEQPSGREPVAAEGFDPLTDTAPRTALLASSGELAGADVDPPEEDTGVDDALLVSELESEVLVVDEYPRYHLGHCSWLGTRATIPLAVREARDLGFTPCGLCGPDAELTAAHRRRRVARRSSA</sequence>
<dbReference type="Proteomes" id="UP000004691">
    <property type="component" value="Unassembled WGS sequence"/>
</dbReference>